<sequence length="62" mass="6971">MDQKKKQAGRAVCGVFLPAVLCAAAIFPPRHRSTECRRGAFHAFLGRYFVPRQRGQILHFTG</sequence>
<reference evidence="1" key="1">
    <citation type="journal article" date="2019" name="Nat. Med.">
        <title>A library of human gut bacterial isolates paired with longitudinal multiomics data enables mechanistic microbiome research.</title>
        <authorList>
            <person name="Poyet M."/>
            <person name="Groussin M."/>
            <person name="Gibbons S.M."/>
            <person name="Avila-Pacheco J."/>
            <person name="Jiang X."/>
            <person name="Kearney S.M."/>
            <person name="Perrotta A.R."/>
            <person name="Berdy B."/>
            <person name="Zhao S."/>
            <person name="Lieberman T.D."/>
            <person name="Swanson P.K."/>
            <person name="Smith M."/>
            <person name="Roesemann S."/>
            <person name="Alexander J.E."/>
            <person name="Rich S.A."/>
            <person name="Livny J."/>
            <person name="Vlamakis H."/>
            <person name="Clish C."/>
            <person name="Bullock K."/>
            <person name="Deik A."/>
            <person name="Scott J."/>
            <person name="Pierce K.A."/>
            <person name="Xavier R.J."/>
            <person name="Alm E.J."/>
        </authorList>
    </citation>
    <scope>NUCLEOTIDE SEQUENCE</scope>
    <source>
        <strain evidence="1">BIOML-B7</strain>
    </source>
</reference>
<gene>
    <name evidence="1" type="ORF">GKD79_00850</name>
</gene>
<name>A0A6G1ZVC9_9FIRM</name>
<dbReference type="AlphaFoldDB" id="A0A6G1ZVC9"/>
<organism evidence="1">
    <name type="scientific">Faecalibacterium prausnitzii</name>
    <dbReference type="NCBI Taxonomy" id="853"/>
    <lineage>
        <taxon>Bacteria</taxon>
        <taxon>Bacillati</taxon>
        <taxon>Bacillota</taxon>
        <taxon>Clostridia</taxon>
        <taxon>Eubacteriales</taxon>
        <taxon>Oscillospiraceae</taxon>
        <taxon>Faecalibacterium</taxon>
    </lineage>
</organism>
<dbReference type="EMBL" id="WKQG01000001">
    <property type="protein sequence ID" value="MSC67466.1"/>
    <property type="molecule type" value="Genomic_DNA"/>
</dbReference>
<accession>A0A6G1ZVC9</accession>
<protein>
    <submittedName>
        <fullName evidence="1">Uncharacterized protein</fullName>
    </submittedName>
</protein>
<dbReference type="RefSeq" id="WP_154252928.1">
    <property type="nucleotide sequence ID" value="NZ_WKQG01000001.1"/>
</dbReference>
<evidence type="ECO:0000313" key="1">
    <source>
        <dbReference type="EMBL" id="MSC67466.1"/>
    </source>
</evidence>
<comment type="caution">
    <text evidence="1">The sequence shown here is derived from an EMBL/GenBank/DDBJ whole genome shotgun (WGS) entry which is preliminary data.</text>
</comment>
<proteinExistence type="predicted"/>